<dbReference type="Gene3D" id="2.40.160.10">
    <property type="entry name" value="Porin"/>
    <property type="match status" value="1"/>
</dbReference>
<evidence type="ECO:0000256" key="1">
    <source>
        <dbReference type="ARBA" id="ARBA00004374"/>
    </source>
</evidence>
<keyword evidence="8" id="KW-0496">Mitochondrion</keyword>
<evidence type="ECO:0000256" key="6">
    <source>
        <dbReference type="ARBA" id="ARBA00022787"/>
    </source>
</evidence>
<evidence type="ECO:0008006" key="12">
    <source>
        <dbReference type="Google" id="ProtNLM"/>
    </source>
</evidence>
<evidence type="ECO:0000256" key="3">
    <source>
        <dbReference type="ARBA" id="ARBA00022448"/>
    </source>
</evidence>
<dbReference type="GO" id="GO:0008320">
    <property type="term" value="F:protein transmembrane transporter activity"/>
    <property type="evidence" value="ECO:0007669"/>
    <property type="project" value="InterPro"/>
</dbReference>
<dbReference type="EMBL" id="ML996095">
    <property type="protein sequence ID" value="KAF2147866.1"/>
    <property type="molecule type" value="Genomic_DNA"/>
</dbReference>
<dbReference type="AlphaFoldDB" id="A0A9P4MHG8"/>
<dbReference type="PANTHER" id="PTHR10802">
    <property type="entry name" value="MITOCHONDRIAL IMPORT RECEPTOR SUBUNIT TOM40"/>
    <property type="match status" value="1"/>
</dbReference>
<dbReference type="GO" id="GO:0030150">
    <property type="term" value="P:protein import into mitochondrial matrix"/>
    <property type="evidence" value="ECO:0007669"/>
    <property type="project" value="InterPro"/>
</dbReference>
<keyword evidence="6" id="KW-1000">Mitochondrion outer membrane</keyword>
<evidence type="ECO:0000256" key="5">
    <source>
        <dbReference type="ARBA" id="ARBA00022692"/>
    </source>
</evidence>
<keyword evidence="11" id="KW-1185">Reference proteome</keyword>
<dbReference type="Pfam" id="PF01459">
    <property type="entry name" value="Porin_3"/>
    <property type="match status" value="1"/>
</dbReference>
<evidence type="ECO:0000256" key="7">
    <source>
        <dbReference type="ARBA" id="ARBA00022927"/>
    </source>
</evidence>
<evidence type="ECO:0000256" key="2">
    <source>
        <dbReference type="ARBA" id="ARBA00010510"/>
    </source>
</evidence>
<evidence type="ECO:0000256" key="9">
    <source>
        <dbReference type="ARBA" id="ARBA00023136"/>
    </source>
</evidence>
<reference evidence="10" key="1">
    <citation type="journal article" date="2020" name="Stud. Mycol.">
        <title>101 Dothideomycetes genomes: a test case for predicting lifestyles and emergence of pathogens.</title>
        <authorList>
            <person name="Haridas S."/>
            <person name="Albert R."/>
            <person name="Binder M."/>
            <person name="Bloem J."/>
            <person name="Labutti K."/>
            <person name="Salamov A."/>
            <person name="Andreopoulos B."/>
            <person name="Baker S."/>
            <person name="Barry K."/>
            <person name="Bills G."/>
            <person name="Bluhm B."/>
            <person name="Cannon C."/>
            <person name="Castanera R."/>
            <person name="Culley D."/>
            <person name="Daum C."/>
            <person name="Ezra D."/>
            <person name="Gonzalez J."/>
            <person name="Henrissat B."/>
            <person name="Kuo A."/>
            <person name="Liang C."/>
            <person name="Lipzen A."/>
            <person name="Lutzoni F."/>
            <person name="Magnuson J."/>
            <person name="Mondo S."/>
            <person name="Nolan M."/>
            <person name="Ohm R."/>
            <person name="Pangilinan J."/>
            <person name="Park H.-J."/>
            <person name="Ramirez L."/>
            <person name="Alfaro M."/>
            <person name="Sun H."/>
            <person name="Tritt A."/>
            <person name="Yoshinaga Y."/>
            <person name="Zwiers L.-H."/>
            <person name="Turgeon B."/>
            <person name="Goodwin S."/>
            <person name="Spatafora J."/>
            <person name="Crous P."/>
            <person name="Grigoriev I."/>
        </authorList>
    </citation>
    <scope>NUCLEOTIDE SEQUENCE</scope>
    <source>
        <strain evidence="10">CBS 260.36</strain>
    </source>
</reference>
<dbReference type="Proteomes" id="UP000799439">
    <property type="component" value="Unassembled WGS sequence"/>
</dbReference>
<sequence>MTSQPGLVIPPPIPVSTTNKLSSSTSAGFLDPLYNNPIFSSVASAYNSFQAKRDLLGLSNPGTVENVSKEVQRDVFLNNSAFSGVRAELQKAFSMSPLFQVCHSFSTGNQQMPPYVFMALYGTNKVFCQGNLESDLSFAARFNYRWSPRWVTKTQAQISPAGGMAGPGSAQFQIENDYIGKDFTAQLKAINPSMLDGAFTGIFIGSYMQSVTPRLALGLEGVYNRLAANMGPETVLSYAARYKGDDWIASGQLLTQGGLSAAYWKRITDKVEAGVDISLAAAPAGPGAGMMGMPKKEGTATLGAKYDFRASNFKAQIDTNGRVACVLEKRIVPVVGVTFSGELDHSKNSAKLGLAVSIEAADEEVMAQQERGLLEPVSPPF</sequence>
<comment type="similarity">
    <text evidence="2">Belongs to the Tom40 family.</text>
</comment>
<protein>
    <recommendedName>
        <fullName evidence="12">Mitochondrial import receptor subunit TOM40</fullName>
    </recommendedName>
</protein>
<evidence type="ECO:0000313" key="10">
    <source>
        <dbReference type="EMBL" id="KAF2147866.1"/>
    </source>
</evidence>
<keyword evidence="7" id="KW-0653">Protein transport</keyword>
<dbReference type="OrthoDB" id="19656at2759"/>
<dbReference type="CDD" id="cd07305">
    <property type="entry name" value="Porin3_Tom40"/>
    <property type="match status" value="1"/>
</dbReference>
<name>A0A9P4MHG8_9PEZI</name>
<dbReference type="InterPro" id="IPR023614">
    <property type="entry name" value="Porin_dom_sf"/>
</dbReference>
<gene>
    <name evidence="10" type="ORF">K461DRAFT_233913</name>
</gene>
<evidence type="ECO:0000256" key="8">
    <source>
        <dbReference type="ARBA" id="ARBA00023128"/>
    </source>
</evidence>
<comment type="caution">
    <text evidence="10">The sequence shown here is derived from an EMBL/GenBank/DDBJ whole genome shotgun (WGS) entry which is preliminary data.</text>
</comment>
<keyword evidence="4" id="KW-1134">Transmembrane beta strand</keyword>
<dbReference type="GO" id="GO:0005741">
    <property type="term" value="C:mitochondrial outer membrane"/>
    <property type="evidence" value="ECO:0007669"/>
    <property type="project" value="UniProtKB-SubCell"/>
</dbReference>
<evidence type="ECO:0000256" key="4">
    <source>
        <dbReference type="ARBA" id="ARBA00022452"/>
    </source>
</evidence>
<keyword evidence="9" id="KW-0472">Membrane</keyword>
<dbReference type="InterPro" id="IPR037930">
    <property type="entry name" value="Tom40"/>
</dbReference>
<evidence type="ECO:0000313" key="11">
    <source>
        <dbReference type="Proteomes" id="UP000799439"/>
    </source>
</evidence>
<keyword evidence="5" id="KW-0812">Transmembrane</keyword>
<comment type="subcellular location">
    <subcellularLocation>
        <location evidence="1">Mitochondrion outer membrane</location>
        <topology evidence="1">Multi-pass membrane protein</topology>
    </subcellularLocation>
</comment>
<organism evidence="10 11">
    <name type="scientific">Myriangium duriaei CBS 260.36</name>
    <dbReference type="NCBI Taxonomy" id="1168546"/>
    <lineage>
        <taxon>Eukaryota</taxon>
        <taxon>Fungi</taxon>
        <taxon>Dikarya</taxon>
        <taxon>Ascomycota</taxon>
        <taxon>Pezizomycotina</taxon>
        <taxon>Dothideomycetes</taxon>
        <taxon>Dothideomycetidae</taxon>
        <taxon>Myriangiales</taxon>
        <taxon>Myriangiaceae</taxon>
        <taxon>Myriangium</taxon>
    </lineage>
</organism>
<proteinExistence type="inferred from homology"/>
<keyword evidence="3" id="KW-0813">Transport</keyword>
<accession>A0A9P4MHG8</accession>
<dbReference type="InterPro" id="IPR027246">
    <property type="entry name" value="Porin_Euk/Tom40"/>
</dbReference>